<comment type="caution">
    <text evidence="12">The sequence shown here is derived from an EMBL/GenBank/DDBJ whole genome shotgun (WGS) entry which is preliminary data.</text>
</comment>
<dbReference type="InterPro" id="IPR050075">
    <property type="entry name" value="LeuD"/>
</dbReference>
<evidence type="ECO:0000256" key="10">
    <source>
        <dbReference type="HAMAP-Rule" id="MF_01031"/>
    </source>
</evidence>
<keyword evidence="6 10" id="KW-0432">Leucine biosynthesis</keyword>
<evidence type="ECO:0000256" key="5">
    <source>
        <dbReference type="ARBA" id="ARBA00011271"/>
    </source>
</evidence>
<dbReference type="NCBIfam" id="NF002458">
    <property type="entry name" value="PRK01641.1"/>
    <property type="match status" value="1"/>
</dbReference>
<keyword evidence="9 10" id="KW-0100">Branched-chain amino acid biosynthesis</keyword>
<reference evidence="12 13" key="1">
    <citation type="submission" date="2024-02" db="EMBL/GenBank/DDBJ databases">
        <title>Identification of pathogenicity and growth-promoting functions of Pseudomonas putida variants.</title>
        <authorList>
            <person name="Sun J."/>
        </authorList>
    </citation>
    <scope>NUCLEOTIDE SEQUENCE [LARGE SCALE GENOMIC DNA]</scope>
    <source>
        <strain evidence="12 13">A04</strain>
    </source>
</reference>
<evidence type="ECO:0000313" key="13">
    <source>
        <dbReference type="Proteomes" id="UP001377692"/>
    </source>
</evidence>
<dbReference type="EMBL" id="JBBHLD010000009">
    <property type="protein sequence ID" value="MEJ5905601.1"/>
    <property type="molecule type" value="Genomic_DNA"/>
</dbReference>
<keyword evidence="8 10" id="KW-0456">Lyase</keyword>
<accession>A0ABU8R762</accession>
<evidence type="ECO:0000256" key="3">
    <source>
        <dbReference type="ARBA" id="ARBA00004729"/>
    </source>
</evidence>
<evidence type="ECO:0000256" key="6">
    <source>
        <dbReference type="ARBA" id="ARBA00022430"/>
    </source>
</evidence>
<comment type="function">
    <text evidence="2 10">Catalyzes the isomerization between 2-isopropylmalate and 3-isopropylmalate, via the formation of 2-isopropylmaleate.</text>
</comment>
<evidence type="ECO:0000256" key="2">
    <source>
        <dbReference type="ARBA" id="ARBA00002695"/>
    </source>
</evidence>
<evidence type="ECO:0000256" key="7">
    <source>
        <dbReference type="ARBA" id="ARBA00022605"/>
    </source>
</evidence>
<dbReference type="HAMAP" id="MF_01031">
    <property type="entry name" value="LeuD_type1"/>
    <property type="match status" value="1"/>
</dbReference>
<dbReference type="Gene3D" id="3.20.19.10">
    <property type="entry name" value="Aconitase, domain 4"/>
    <property type="match status" value="1"/>
</dbReference>
<comment type="similarity">
    <text evidence="4 10">Belongs to the LeuD family. LeuD type 1 subfamily.</text>
</comment>
<dbReference type="InterPro" id="IPR015928">
    <property type="entry name" value="Aconitase/3IPM_dehydase_swvl"/>
</dbReference>
<dbReference type="Pfam" id="PF00694">
    <property type="entry name" value="Aconitase_C"/>
    <property type="match status" value="1"/>
</dbReference>
<protein>
    <recommendedName>
        <fullName evidence="10">3-isopropylmalate dehydratase small subunit</fullName>
        <ecNumber evidence="10">4.2.1.33</ecNumber>
    </recommendedName>
    <alternativeName>
        <fullName evidence="10">Alpha-IPM isomerase</fullName>
        <shortName evidence="10">IPMI</shortName>
    </alternativeName>
    <alternativeName>
        <fullName evidence="10">Isopropylmalate isomerase</fullName>
    </alternativeName>
</protein>
<organism evidence="12 13">
    <name type="scientific">Pseudomonas kermanshahensis</name>
    <dbReference type="NCBI Taxonomy" id="2745482"/>
    <lineage>
        <taxon>Bacteria</taxon>
        <taxon>Pseudomonadati</taxon>
        <taxon>Pseudomonadota</taxon>
        <taxon>Gammaproteobacteria</taxon>
        <taxon>Pseudomonadales</taxon>
        <taxon>Pseudomonadaceae</taxon>
        <taxon>Pseudomonas</taxon>
    </lineage>
</organism>
<comment type="subunit">
    <text evidence="5 10">Heterodimer of LeuC and LeuD.</text>
</comment>
<keyword evidence="13" id="KW-1185">Reference proteome</keyword>
<evidence type="ECO:0000256" key="4">
    <source>
        <dbReference type="ARBA" id="ARBA00009845"/>
    </source>
</evidence>
<dbReference type="SUPFAM" id="SSF52016">
    <property type="entry name" value="LeuD/IlvD-like"/>
    <property type="match status" value="1"/>
</dbReference>
<dbReference type="InterPro" id="IPR004431">
    <property type="entry name" value="3-IsopropMal_deHydase_ssu"/>
</dbReference>
<dbReference type="GO" id="GO:0003861">
    <property type="term" value="F:3-isopropylmalate dehydratase activity"/>
    <property type="evidence" value="ECO:0007669"/>
    <property type="project" value="UniProtKB-EC"/>
</dbReference>
<dbReference type="Proteomes" id="UP001377692">
    <property type="component" value="Unassembled WGS sequence"/>
</dbReference>
<proteinExistence type="inferred from homology"/>
<name>A0ABU8R762_9PSED</name>
<gene>
    <name evidence="10 12" type="primary">leuD</name>
    <name evidence="12" type="ORF">V7V80_13005</name>
</gene>
<dbReference type="RefSeq" id="WP_060485231.1">
    <property type="nucleotide sequence ID" value="NZ_JBBHLD010000009.1"/>
</dbReference>
<feature type="domain" description="Aconitase A/isopropylmalate dehydratase small subunit swivel" evidence="11">
    <location>
        <begin position="1"/>
        <end position="132"/>
    </location>
</feature>
<dbReference type="InterPro" id="IPR033940">
    <property type="entry name" value="IPMI_Swivel"/>
</dbReference>
<dbReference type="EC" id="4.2.1.33" evidence="10"/>
<evidence type="ECO:0000256" key="8">
    <source>
        <dbReference type="ARBA" id="ARBA00023239"/>
    </source>
</evidence>
<keyword evidence="7 10" id="KW-0028">Amino-acid biosynthesis</keyword>
<sequence length="227" mass="25411">MKALTSHTGVVIPLNRANIDTDVLLPKQYLKSLESVGFGDFLMDDERYLDPGEVDTPTASRRRNPDCILNRTPYNRGSVLLAQANFGCGSSREHAVWALRDFGVRVIIAPSFGDIFRNNCFNNGLLPLSLEQSLIDILFQRVEATPGLRAHIDVQAKTLALAELDLGFELEEGRRQNLLQGIDEIGESLLCRQRIQRYEHARMAAEPWIFGVCQPLAALTEMSDDQL</sequence>
<dbReference type="PANTHER" id="PTHR43345">
    <property type="entry name" value="3-ISOPROPYLMALATE DEHYDRATASE SMALL SUBUNIT 2-RELATED-RELATED"/>
    <property type="match status" value="1"/>
</dbReference>
<dbReference type="CDD" id="cd01577">
    <property type="entry name" value="IPMI_Swivel"/>
    <property type="match status" value="1"/>
</dbReference>
<evidence type="ECO:0000313" key="12">
    <source>
        <dbReference type="EMBL" id="MEJ5905601.1"/>
    </source>
</evidence>
<dbReference type="PANTHER" id="PTHR43345:SF5">
    <property type="entry name" value="3-ISOPROPYLMALATE DEHYDRATASE SMALL SUBUNIT"/>
    <property type="match status" value="1"/>
</dbReference>
<comment type="pathway">
    <text evidence="3 10">Amino-acid biosynthesis; L-leucine biosynthesis; L-leucine from 3-methyl-2-oxobutanoate: step 2/4.</text>
</comment>
<comment type="catalytic activity">
    <reaction evidence="1 10">
        <text>(2R,3S)-3-isopropylmalate = (2S)-2-isopropylmalate</text>
        <dbReference type="Rhea" id="RHEA:32287"/>
        <dbReference type="ChEBI" id="CHEBI:1178"/>
        <dbReference type="ChEBI" id="CHEBI:35121"/>
        <dbReference type="EC" id="4.2.1.33"/>
    </reaction>
</comment>
<evidence type="ECO:0000256" key="1">
    <source>
        <dbReference type="ARBA" id="ARBA00000491"/>
    </source>
</evidence>
<dbReference type="InterPro" id="IPR000573">
    <property type="entry name" value="AconitaseA/IPMdHydase_ssu_swvl"/>
</dbReference>
<dbReference type="NCBIfam" id="TIGR00171">
    <property type="entry name" value="leuD"/>
    <property type="match status" value="1"/>
</dbReference>
<evidence type="ECO:0000259" key="11">
    <source>
        <dbReference type="Pfam" id="PF00694"/>
    </source>
</evidence>
<evidence type="ECO:0000256" key="9">
    <source>
        <dbReference type="ARBA" id="ARBA00023304"/>
    </source>
</evidence>